<accession>A0A162GMX1</accession>
<sequence>MTVAPLTSTILGAVTDGHSGVGSAVNNAVSRIAGLVAIAATSLVVGDSLDAEGFSRAAVTTAVLLVAGGVVSLVGIRNPERLDPAPADSARRGR</sequence>
<keyword evidence="3" id="KW-1185">Reference proteome</keyword>
<dbReference type="Proteomes" id="UP000076717">
    <property type="component" value="Unassembled WGS sequence"/>
</dbReference>
<organism evidence="2 3">
    <name type="scientific">Rathayibacter tanaceti</name>
    <dbReference type="NCBI Taxonomy" id="1671680"/>
    <lineage>
        <taxon>Bacteria</taxon>
        <taxon>Bacillati</taxon>
        <taxon>Actinomycetota</taxon>
        <taxon>Actinomycetes</taxon>
        <taxon>Micrococcales</taxon>
        <taxon>Microbacteriaceae</taxon>
        <taxon>Rathayibacter</taxon>
    </lineage>
</organism>
<feature type="transmembrane region" description="Helical" evidence="1">
    <location>
        <begin position="57"/>
        <end position="76"/>
    </location>
</feature>
<comment type="caution">
    <text evidence="2">The sequence shown here is derived from an EMBL/GenBank/DDBJ whole genome shotgun (WGS) entry which is preliminary data.</text>
</comment>
<keyword evidence="1" id="KW-1133">Transmembrane helix</keyword>
<evidence type="ECO:0008006" key="4">
    <source>
        <dbReference type="Google" id="ProtNLM"/>
    </source>
</evidence>
<evidence type="ECO:0000313" key="3">
    <source>
        <dbReference type="Proteomes" id="UP000076717"/>
    </source>
</evidence>
<reference evidence="2 3" key="1">
    <citation type="submission" date="2015-08" db="EMBL/GenBank/DDBJ databases">
        <title>Draft Genome Sequence of Rathayibacter sp. Strain VKM Ac-2596 Isolated from Leaf Gall Induced by Plant-Parasitic Nematodes.</title>
        <authorList>
            <person name="Vasilenko O.V."/>
            <person name="Starodumova I.P."/>
            <person name="Tarlachkov S.V."/>
            <person name="Dorofeeva L.V."/>
            <person name="Evtushenko L.I."/>
        </authorList>
    </citation>
    <scope>NUCLEOTIDE SEQUENCE [LARGE SCALE GENOMIC DNA]</scope>
    <source>
        <strain evidence="2 3">VKM Ac-2596</strain>
    </source>
</reference>
<proteinExistence type="predicted"/>
<keyword evidence="1" id="KW-0812">Transmembrane</keyword>
<name>A0A162GMX1_9MICO</name>
<evidence type="ECO:0000313" key="2">
    <source>
        <dbReference type="EMBL" id="KZX20148.1"/>
    </source>
</evidence>
<keyword evidence="1" id="KW-0472">Membrane</keyword>
<gene>
    <name evidence="2" type="ORF">ACH61_02742</name>
</gene>
<evidence type="ECO:0000256" key="1">
    <source>
        <dbReference type="SAM" id="Phobius"/>
    </source>
</evidence>
<dbReference type="PATRIC" id="fig|1671680.3.peg.2945"/>
<dbReference type="SUPFAM" id="SSF103473">
    <property type="entry name" value="MFS general substrate transporter"/>
    <property type="match status" value="1"/>
</dbReference>
<protein>
    <recommendedName>
        <fullName evidence="4">Major Facilitator Superfamily protein</fullName>
    </recommendedName>
</protein>
<dbReference type="EMBL" id="LIIN01000130">
    <property type="protein sequence ID" value="KZX20148.1"/>
    <property type="molecule type" value="Genomic_DNA"/>
</dbReference>
<dbReference type="AlphaFoldDB" id="A0A162GMX1"/>
<dbReference type="InterPro" id="IPR036259">
    <property type="entry name" value="MFS_trans_sf"/>
</dbReference>